<dbReference type="Proteomes" id="UP000054164">
    <property type="component" value="Unassembled WGS sequence"/>
</dbReference>
<dbReference type="HOGENOM" id="CLU_2896033_0_0_9"/>
<proteinExistence type="predicted"/>
<sequence length="62" mass="7494">MINRIIDDAIEIWNCNPMENFNNIIEICYKIDDEDFFIISIIRFRIYSKVIIDNVIKIDLIK</sequence>
<accession>A0A0S6U2V2</accession>
<evidence type="ECO:0000313" key="1">
    <source>
        <dbReference type="EMBL" id="GAE01524.1"/>
    </source>
</evidence>
<organism evidence="1">
    <name type="scientific">Clostridium botulinum B str. Osaka05</name>
    <dbReference type="NCBI Taxonomy" id="1407017"/>
    <lineage>
        <taxon>Bacteria</taxon>
        <taxon>Bacillati</taxon>
        <taxon>Bacillota</taxon>
        <taxon>Clostridia</taxon>
        <taxon>Eubacteriales</taxon>
        <taxon>Clostridiaceae</taxon>
        <taxon>Clostridium</taxon>
    </lineage>
</organism>
<dbReference type="EMBL" id="DF384213">
    <property type="protein sequence ID" value="GAE01524.1"/>
    <property type="molecule type" value="Genomic_DNA"/>
</dbReference>
<reference evidence="1" key="1">
    <citation type="submission" date="2013-10" db="EMBL/GenBank/DDBJ databases">
        <title>Draft genome sequence of Clostridium botulinum type B strain Osaka05.</title>
        <authorList>
            <person name="Sakaguchi Y."/>
            <person name="Hosomi K."/>
            <person name="Uchiyama J."/>
            <person name="Ogura Y."/>
            <person name="Sakaguchi M."/>
            <person name="Kohda T."/>
            <person name="Mukamoto M."/>
            <person name="Misawa N."/>
            <person name="Matsuzaki S."/>
            <person name="Hayashi T."/>
            <person name="Kozaki S."/>
        </authorList>
    </citation>
    <scope>NUCLEOTIDE SEQUENCE</scope>
    <source>
        <strain evidence="1">Osaka05</strain>
    </source>
</reference>
<dbReference type="AlphaFoldDB" id="A0A0S6U2V2"/>
<name>A0A0S6U2V2_CLOBO</name>
<gene>
    <name evidence="1" type="ORF">CBO05C_1214</name>
</gene>
<protein>
    <submittedName>
        <fullName evidence="1">Uncharacterized protein</fullName>
    </submittedName>
</protein>